<feature type="domain" description="YcxB-like C-terminal" evidence="3">
    <location>
        <begin position="114"/>
        <end position="173"/>
    </location>
</feature>
<gene>
    <name evidence="4" type="ORF">HNQ39_002887</name>
</gene>
<evidence type="ECO:0000256" key="1">
    <source>
        <dbReference type="SAM" id="MobiDB-lite"/>
    </source>
</evidence>
<accession>A0A7W9SQV2</accession>
<feature type="region of interest" description="Disordered" evidence="1">
    <location>
        <begin position="179"/>
        <end position="202"/>
    </location>
</feature>
<evidence type="ECO:0000256" key="2">
    <source>
        <dbReference type="SAM" id="Phobius"/>
    </source>
</evidence>
<feature type="compositionally biased region" description="Polar residues" evidence="1">
    <location>
        <begin position="193"/>
        <end position="202"/>
    </location>
</feature>
<dbReference type="AlphaFoldDB" id="A0A7W9SQV2"/>
<feature type="transmembrane region" description="Helical" evidence="2">
    <location>
        <begin position="62"/>
        <end position="82"/>
    </location>
</feature>
<proteinExistence type="predicted"/>
<feature type="transmembrane region" description="Helical" evidence="2">
    <location>
        <begin position="35"/>
        <end position="56"/>
    </location>
</feature>
<organism evidence="4 5">
    <name type="scientific">Armatimonas rosea</name>
    <dbReference type="NCBI Taxonomy" id="685828"/>
    <lineage>
        <taxon>Bacteria</taxon>
        <taxon>Bacillati</taxon>
        <taxon>Armatimonadota</taxon>
        <taxon>Armatimonadia</taxon>
        <taxon>Armatimonadales</taxon>
        <taxon>Armatimonadaceae</taxon>
        <taxon>Armatimonas</taxon>
    </lineage>
</organism>
<evidence type="ECO:0000313" key="4">
    <source>
        <dbReference type="EMBL" id="MBB6051096.1"/>
    </source>
</evidence>
<name>A0A7W9SQV2_ARMRO</name>
<reference evidence="4 5" key="1">
    <citation type="submission" date="2020-08" db="EMBL/GenBank/DDBJ databases">
        <title>Genomic Encyclopedia of Type Strains, Phase IV (KMG-IV): sequencing the most valuable type-strain genomes for metagenomic binning, comparative biology and taxonomic classification.</title>
        <authorList>
            <person name="Goeker M."/>
        </authorList>
    </citation>
    <scope>NUCLEOTIDE SEQUENCE [LARGE SCALE GENOMIC DNA]</scope>
    <source>
        <strain evidence="4 5">DSM 23562</strain>
    </source>
</reference>
<keyword evidence="2" id="KW-0812">Transmembrane</keyword>
<evidence type="ECO:0000259" key="3">
    <source>
        <dbReference type="Pfam" id="PF14317"/>
    </source>
</evidence>
<evidence type="ECO:0000313" key="5">
    <source>
        <dbReference type="Proteomes" id="UP000520814"/>
    </source>
</evidence>
<keyword evidence="2" id="KW-1133">Transmembrane helix</keyword>
<dbReference type="InterPro" id="IPR025588">
    <property type="entry name" value="YcxB-like_C"/>
</dbReference>
<comment type="caution">
    <text evidence="4">The sequence shown here is derived from an EMBL/GenBank/DDBJ whole genome shotgun (WGS) entry which is preliminary data.</text>
</comment>
<keyword evidence="5" id="KW-1185">Reference proteome</keyword>
<dbReference type="Proteomes" id="UP000520814">
    <property type="component" value="Unassembled WGS sequence"/>
</dbReference>
<dbReference type="Pfam" id="PF14317">
    <property type="entry name" value="YcxB"/>
    <property type="match status" value="1"/>
</dbReference>
<sequence length="202" mass="22985">MTLEYERTPEHWTAANIALFENSERGKKRLRALRGVVGGLCLVVSILVFLAVAILAELALPLRIFGVVACAVVTALATYHLTPVMARSEIKQVVQTLVRRGRHAEFFGKKRVTLDDEGLRIRGETAEELHFWKRVREVLVTESYILFRIGENQLMELPKSLFATPQHQAEFLAAVERYRQEQASPSPEPQRQAWYQSKDQVG</sequence>
<protein>
    <recommendedName>
        <fullName evidence="3">YcxB-like C-terminal domain-containing protein</fullName>
    </recommendedName>
</protein>
<dbReference type="EMBL" id="JACHGW010000002">
    <property type="protein sequence ID" value="MBB6051096.1"/>
    <property type="molecule type" value="Genomic_DNA"/>
</dbReference>
<dbReference type="RefSeq" id="WP_184197268.1">
    <property type="nucleotide sequence ID" value="NZ_JACHGW010000002.1"/>
</dbReference>
<keyword evidence="2" id="KW-0472">Membrane</keyword>